<protein>
    <recommendedName>
        <fullName evidence="10">Flagellar protein FliL</fullName>
    </recommendedName>
</protein>
<evidence type="ECO:0000256" key="2">
    <source>
        <dbReference type="ARBA" id="ARBA00004162"/>
    </source>
</evidence>
<comment type="function">
    <text evidence="1 10">Controls the rotational direction of flagella during chemotaxis.</text>
</comment>
<gene>
    <name evidence="11" type="ORF">XINFAN_00423</name>
</gene>
<keyword evidence="10" id="KW-0997">Cell inner membrane</keyword>
<dbReference type="Pfam" id="PF03748">
    <property type="entry name" value="FliL"/>
    <property type="match status" value="1"/>
</dbReference>
<evidence type="ECO:0000256" key="8">
    <source>
        <dbReference type="ARBA" id="ARBA00022989"/>
    </source>
</evidence>
<evidence type="ECO:0000313" key="11">
    <source>
        <dbReference type="EMBL" id="VDC20306.1"/>
    </source>
</evidence>
<keyword evidence="6 10" id="KW-0812">Transmembrane</keyword>
<evidence type="ECO:0000256" key="10">
    <source>
        <dbReference type="RuleBase" id="RU364125"/>
    </source>
</evidence>
<evidence type="ECO:0000256" key="7">
    <source>
        <dbReference type="ARBA" id="ARBA00022779"/>
    </source>
</evidence>
<name>A0A3P5WP16_9RHOB</name>
<dbReference type="OrthoDB" id="7619358at2"/>
<dbReference type="PANTHER" id="PTHR35091:SF2">
    <property type="entry name" value="FLAGELLAR PROTEIN FLIL"/>
    <property type="match status" value="1"/>
</dbReference>
<keyword evidence="8 10" id="KW-1133">Transmembrane helix</keyword>
<keyword evidence="11" id="KW-0282">Flagellum</keyword>
<evidence type="ECO:0000256" key="1">
    <source>
        <dbReference type="ARBA" id="ARBA00002254"/>
    </source>
</evidence>
<evidence type="ECO:0000256" key="3">
    <source>
        <dbReference type="ARBA" id="ARBA00008281"/>
    </source>
</evidence>
<dbReference type="InterPro" id="IPR005503">
    <property type="entry name" value="FliL"/>
</dbReference>
<dbReference type="GO" id="GO:0009425">
    <property type="term" value="C:bacterial-type flagellum basal body"/>
    <property type="evidence" value="ECO:0007669"/>
    <property type="project" value="InterPro"/>
</dbReference>
<keyword evidence="12" id="KW-1185">Reference proteome</keyword>
<dbReference type="PANTHER" id="PTHR35091">
    <property type="entry name" value="FLAGELLAR PROTEIN FLIL"/>
    <property type="match status" value="1"/>
</dbReference>
<keyword evidence="11" id="KW-0966">Cell projection</keyword>
<keyword evidence="11" id="KW-0969">Cilium</keyword>
<dbReference type="Proteomes" id="UP000277498">
    <property type="component" value="Unassembled WGS sequence"/>
</dbReference>
<comment type="similarity">
    <text evidence="3 10">Belongs to the FliL family.</text>
</comment>
<dbReference type="GO" id="GO:0071978">
    <property type="term" value="P:bacterial-type flagellum-dependent swarming motility"/>
    <property type="evidence" value="ECO:0007669"/>
    <property type="project" value="TreeGrafter"/>
</dbReference>
<keyword evidence="7 10" id="KW-0283">Flagellar rotation</keyword>
<evidence type="ECO:0000256" key="9">
    <source>
        <dbReference type="ARBA" id="ARBA00023136"/>
    </source>
</evidence>
<dbReference type="AlphaFoldDB" id="A0A3P5WP16"/>
<keyword evidence="9 10" id="KW-0472">Membrane</keyword>
<sequence length="165" mass="17367">MSDTALAADPPDATDAGGRKKSKLPLIIGLFLALLLGGGGFYATWSGLVLAPGGHDSAHPAPGALPDIAFVPIDPIIISLGPGAASRHLKFVAQIEVAKPHAAEVTLLMPRILDVLNSYLRAVDPAQLEDPGAITRLRAQMLRRIQIVTGEGRARDLLITEFVLN</sequence>
<evidence type="ECO:0000256" key="5">
    <source>
        <dbReference type="ARBA" id="ARBA00022500"/>
    </source>
</evidence>
<dbReference type="GO" id="GO:0006935">
    <property type="term" value="P:chemotaxis"/>
    <property type="evidence" value="ECO:0007669"/>
    <property type="project" value="UniProtKB-KW"/>
</dbReference>
<evidence type="ECO:0000313" key="12">
    <source>
        <dbReference type="Proteomes" id="UP000277498"/>
    </source>
</evidence>
<dbReference type="RefSeq" id="WP_124084856.1">
    <property type="nucleotide sequence ID" value="NZ_UXAW01000033.1"/>
</dbReference>
<organism evidence="11 12">
    <name type="scientific">Pseudogemmobacter humi</name>
    <dbReference type="NCBI Taxonomy" id="2483812"/>
    <lineage>
        <taxon>Bacteria</taxon>
        <taxon>Pseudomonadati</taxon>
        <taxon>Pseudomonadota</taxon>
        <taxon>Alphaproteobacteria</taxon>
        <taxon>Rhodobacterales</taxon>
        <taxon>Paracoccaceae</taxon>
        <taxon>Pseudogemmobacter</taxon>
    </lineage>
</organism>
<evidence type="ECO:0000256" key="6">
    <source>
        <dbReference type="ARBA" id="ARBA00022692"/>
    </source>
</evidence>
<proteinExistence type="inferred from homology"/>
<keyword evidence="5 10" id="KW-0145">Chemotaxis</keyword>
<dbReference type="EMBL" id="UXAW01000033">
    <property type="protein sequence ID" value="VDC20306.1"/>
    <property type="molecule type" value="Genomic_DNA"/>
</dbReference>
<accession>A0A3P5WP16</accession>
<comment type="subcellular location">
    <subcellularLocation>
        <location evidence="10">Cell inner membrane</location>
    </subcellularLocation>
    <subcellularLocation>
        <location evidence="2">Cell membrane</location>
        <topology evidence="2">Single-pass membrane protein</topology>
    </subcellularLocation>
</comment>
<evidence type="ECO:0000256" key="4">
    <source>
        <dbReference type="ARBA" id="ARBA00022475"/>
    </source>
</evidence>
<reference evidence="11 12" key="1">
    <citation type="submission" date="2018-11" db="EMBL/GenBank/DDBJ databases">
        <authorList>
            <person name="Criscuolo A."/>
        </authorList>
    </citation>
    <scope>NUCLEOTIDE SEQUENCE [LARGE SCALE GENOMIC DNA]</scope>
    <source>
        <strain evidence="11">ACIP111625</strain>
    </source>
</reference>
<dbReference type="GO" id="GO:0005886">
    <property type="term" value="C:plasma membrane"/>
    <property type="evidence" value="ECO:0007669"/>
    <property type="project" value="UniProtKB-SubCell"/>
</dbReference>
<keyword evidence="4" id="KW-1003">Cell membrane</keyword>
<feature type="transmembrane region" description="Helical" evidence="10">
    <location>
        <begin position="24"/>
        <end position="45"/>
    </location>
</feature>